<reference evidence="1 2" key="1">
    <citation type="journal article" date="2024" name="Int. J. Syst. Evol. Microbiol.">
        <title>Paenibacillus hexagrammi sp. nov., a novel bacterium isolated from the gut content of Hexagrammos agrammus.</title>
        <authorList>
            <person name="Jung H.K."/>
            <person name="Kim D.G."/>
            <person name="Zin H."/>
            <person name="Park J."/>
            <person name="Jung H."/>
            <person name="Kim Y.O."/>
            <person name="Kong H.J."/>
            <person name="Kim J.W."/>
            <person name="Kim Y.S."/>
        </authorList>
    </citation>
    <scope>NUCLEOTIDE SEQUENCE [LARGE SCALE GENOMIC DNA]</scope>
    <source>
        <strain evidence="1 2">YPD9-1</strain>
    </source>
</reference>
<proteinExistence type="predicted"/>
<organism evidence="1 2">
    <name type="scientific">Paenibacillus hexagrammi</name>
    <dbReference type="NCBI Taxonomy" id="2908839"/>
    <lineage>
        <taxon>Bacteria</taxon>
        <taxon>Bacillati</taxon>
        <taxon>Bacillota</taxon>
        <taxon>Bacilli</taxon>
        <taxon>Bacillales</taxon>
        <taxon>Paenibacillaceae</taxon>
        <taxon>Paenibacillus</taxon>
    </lineage>
</organism>
<dbReference type="RefSeq" id="WP_235118936.1">
    <property type="nucleotide sequence ID" value="NZ_CP090978.1"/>
</dbReference>
<evidence type="ECO:0000313" key="1">
    <source>
        <dbReference type="EMBL" id="UJF32588.1"/>
    </source>
</evidence>
<dbReference type="PROSITE" id="PS51257">
    <property type="entry name" value="PROKAR_LIPOPROTEIN"/>
    <property type="match status" value="1"/>
</dbReference>
<gene>
    <name evidence="1" type="ORF">L0M14_23540</name>
</gene>
<protein>
    <submittedName>
        <fullName evidence="1">Uncharacterized protein</fullName>
    </submittedName>
</protein>
<name>A0ABY3SF12_9BACL</name>
<evidence type="ECO:0000313" key="2">
    <source>
        <dbReference type="Proteomes" id="UP001649230"/>
    </source>
</evidence>
<sequence length="223" mass="24121">MQIRYLLVLGMGLSLTLSGCDLTESTAEAPVELSTVSPAAQTASVKEGVLHIEPSELFAGDAAKFKPFMDTAGSVKLQYTGNKKSIQTYAEIWENGSKTQTLGPFSSSLMNEKSTPVSAEWIISMKEVKKDGEQTQGTHYAATVALVHSNGSSSMEVDVDSSIHHKISAMIPSPPELDIPDDEDAPIWGFQATDESFMKNVDFTPESLKNAKWAVVFKVGMID</sequence>
<dbReference type="Proteomes" id="UP001649230">
    <property type="component" value="Chromosome"/>
</dbReference>
<accession>A0ABY3SF12</accession>
<keyword evidence="2" id="KW-1185">Reference proteome</keyword>
<dbReference type="EMBL" id="CP090978">
    <property type="protein sequence ID" value="UJF32588.1"/>
    <property type="molecule type" value="Genomic_DNA"/>
</dbReference>